<dbReference type="CDD" id="cd06558">
    <property type="entry name" value="crotonase-like"/>
    <property type="match status" value="1"/>
</dbReference>
<comment type="caution">
    <text evidence="1">The sequence shown here is derived from an EMBL/GenBank/DDBJ whole genome shotgun (WGS) entry which is preliminary data.</text>
</comment>
<dbReference type="InterPro" id="IPR029045">
    <property type="entry name" value="ClpP/crotonase-like_dom_sf"/>
</dbReference>
<reference evidence="1 2" key="1">
    <citation type="submission" date="2021-06" db="EMBL/GenBank/DDBJ databases">
        <title>New haloarchaea isolates fom saline soil.</title>
        <authorList>
            <person name="Duran-Viseras A."/>
            <person name="Sanchez-Porro C.S."/>
            <person name="Ventosa A."/>
        </authorList>
    </citation>
    <scope>NUCLEOTIDE SEQUENCE [LARGE SCALE GENOMIC DNA]</scope>
    <source>
        <strain evidence="1 2">JCM 183640</strain>
    </source>
</reference>
<evidence type="ECO:0000313" key="2">
    <source>
        <dbReference type="Proteomes" id="UP000766550"/>
    </source>
</evidence>
<dbReference type="InterPro" id="IPR014748">
    <property type="entry name" value="Enoyl-CoA_hydra_C"/>
</dbReference>
<dbReference type="SUPFAM" id="SSF52096">
    <property type="entry name" value="ClpP/crotonase"/>
    <property type="match status" value="1"/>
</dbReference>
<protein>
    <submittedName>
        <fullName evidence="1">Enoyl-CoA hydratase/isomerase family protein</fullName>
    </submittedName>
</protein>
<sequence>MVRVETADRVHTISFDRPETKNSFTADAATQLVEALETAESEDARAAVITGDGDAFCAGGDIQAMADRDETPGESFERVQSTLNAVIEQLLTAPFPVVAKVNGDAVGAGTNIAAACDFAHADSEARFGEVFGNVGLIPDSGGTFLLPALVGLRKAKELTMTGRLFDAEEAAEMELVNRAVPGEELDESVDDLLDTLDRKPTETLGLTKRGIHENIGRPFRDALEREAHLQTLAYGSEAHDVGVNAFLRDERPEFR</sequence>
<name>A0A8J7YEW6_9EURY</name>
<dbReference type="Proteomes" id="UP000766550">
    <property type="component" value="Unassembled WGS sequence"/>
</dbReference>
<dbReference type="Gene3D" id="1.10.12.10">
    <property type="entry name" value="Lyase 2-enoyl-coa Hydratase, Chain A, domain 2"/>
    <property type="match status" value="1"/>
</dbReference>
<dbReference type="Gene3D" id="3.90.226.10">
    <property type="entry name" value="2-enoyl-CoA Hydratase, Chain A, domain 1"/>
    <property type="match status" value="1"/>
</dbReference>
<dbReference type="PANTHER" id="PTHR43459">
    <property type="entry name" value="ENOYL-COA HYDRATASE"/>
    <property type="match status" value="1"/>
</dbReference>
<dbReference type="InterPro" id="IPR001753">
    <property type="entry name" value="Enoyl-CoA_hydra/iso"/>
</dbReference>
<keyword evidence="2" id="KW-1185">Reference proteome</keyword>
<accession>A0A8J7YEW6</accession>
<dbReference type="PANTHER" id="PTHR43459:SF1">
    <property type="entry name" value="EG:BACN32G11.4 PROTEIN"/>
    <property type="match status" value="1"/>
</dbReference>
<dbReference type="EMBL" id="JAHQXF010000003">
    <property type="protein sequence ID" value="MBV0925971.1"/>
    <property type="molecule type" value="Genomic_DNA"/>
</dbReference>
<gene>
    <name evidence="1" type="ORF">KTS45_17345</name>
</gene>
<dbReference type="AlphaFoldDB" id="A0A8J7YEW6"/>
<dbReference type="Pfam" id="PF00378">
    <property type="entry name" value="ECH_1"/>
    <property type="match status" value="1"/>
</dbReference>
<dbReference type="RefSeq" id="WP_162318818.1">
    <property type="nucleotide sequence ID" value="NZ_JAHQXF010000003.1"/>
</dbReference>
<organism evidence="1 2">
    <name type="scientific">Haloarcula limicola</name>
    <dbReference type="NCBI Taxonomy" id="1429915"/>
    <lineage>
        <taxon>Archaea</taxon>
        <taxon>Methanobacteriati</taxon>
        <taxon>Methanobacteriota</taxon>
        <taxon>Stenosarchaea group</taxon>
        <taxon>Halobacteria</taxon>
        <taxon>Halobacteriales</taxon>
        <taxon>Haloarculaceae</taxon>
        <taxon>Haloarcula</taxon>
    </lineage>
</organism>
<dbReference type="OrthoDB" id="27846at2157"/>
<evidence type="ECO:0000313" key="1">
    <source>
        <dbReference type="EMBL" id="MBV0925971.1"/>
    </source>
</evidence>
<proteinExistence type="predicted"/>